<proteinExistence type="predicted"/>
<evidence type="ECO:0000313" key="3">
    <source>
        <dbReference type="EMBL" id="KGQ09312.1"/>
    </source>
</evidence>
<dbReference type="PANTHER" id="PTHR30006">
    <property type="entry name" value="THIAMINE-BINDING PERIPLASMIC PROTEIN-RELATED"/>
    <property type="match status" value="1"/>
</dbReference>
<dbReference type="Gene3D" id="3.40.190.10">
    <property type="entry name" value="Periplasmic binding protein-like II"/>
    <property type="match status" value="3"/>
</dbReference>
<sequence length="369" mass="40970">MRINKQLLYAVLAAGQSLVHASGTETDTRSIDEIYEAARNESGVLNVYFGGSSQAAAAPLLNAFRSRFPDVEINIAAELSKYADSKIDRSYIEGNPFIDVAILQTVQDFARWDKQLRLLHYKPANFDDINLAIKHIDGAYFPVTFNQFGPFYYDSDLVPQERVPTTYADVLDPYWKGKIVLTYPNDDDGVLYLFALIIERYGFQWLDSLLQQDVQWVRGASAATGTIISNHNATNGSRVLTFSGLGGFTPSTSFLLVQRPAPPDRFMTWAQLAGIFASTPRPESAKLFASFLLSDEWQQPIAQTGAPSIRTSLTGDNNVFAANNTEPTGYITFMSNREEVEWWRLQLETSIGLAVGPNPVIPVTPTNST</sequence>
<dbReference type="Pfam" id="PF13416">
    <property type="entry name" value="SBP_bac_8"/>
    <property type="match status" value="1"/>
</dbReference>
<dbReference type="AlphaFoldDB" id="A0A0A2VSI0"/>
<dbReference type="EMBL" id="ANFO01000466">
    <property type="protein sequence ID" value="KGQ09312.1"/>
    <property type="molecule type" value="Genomic_DNA"/>
</dbReference>
<protein>
    <recommendedName>
        <fullName evidence="5">Periplasmic binding protein-like II</fullName>
    </recommendedName>
</protein>
<dbReference type="Proteomes" id="UP000030106">
    <property type="component" value="Unassembled WGS sequence"/>
</dbReference>
<gene>
    <name evidence="3" type="ORF">BBAD15_g5350</name>
</gene>
<evidence type="ECO:0000256" key="1">
    <source>
        <dbReference type="ARBA" id="ARBA00022729"/>
    </source>
</evidence>
<dbReference type="STRING" id="1245745.A0A0A2VSI0"/>
<evidence type="ECO:0000313" key="4">
    <source>
        <dbReference type="Proteomes" id="UP000030106"/>
    </source>
</evidence>
<accession>A0A0A2VSI0</accession>
<dbReference type="InterPro" id="IPR006059">
    <property type="entry name" value="SBP"/>
</dbReference>
<dbReference type="eggNOG" id="ENOG502SDBY">
    <property type="taxonomic scope" value="Eukaryota"/>
</dbReference>
<comment type="caution">
    <text evidence="3">The sequence shown here is derived from an EMBL/GenBank/DDBJ whole genome shotgun (WGS) entry which is preliminary data.</text>
</comment>
<dbReference type="PANTHER" id="PTHR30006:SF2">
    <property type="entry name" value="ABC TRANSPORTER SUBSTRATE-BINDING PROTEIN"/>
    <property type="match status" value="1"/>
</dbReference>
<feature type="chain" id="PRO_5001995971" description="Periplasmic binding protein-like II" evidence="2">
    <location>
        <begin position="22"/>
        <end position="369"/>
    </location>
</feature>
<feature type="signal peptide" evidence="2">
    <location>
        <begin position="1"/>
        <end position="21"/>
    </location>
</feature>
<dbReference type="HOGENOM" id="CLU_026974_5_1_1"/>
<name>A0A0A2VSI0_BEABA</name>
<evidence type="ECO:0000256" key="2">
    <source>
        <dbReference type="SAM" id="SignalP"/>
    </source>
</evidence>
<keyword evidence="1 2" id="KW-0732">Signal</keyword>
<reference evidence="3 4" key="1">
    <citation type="submission" date="2012-10" db="EMBL/GenBank/DDBJ databases">
        <title>Genome sequencing and analysis of entomopathogenic fungi Beauveria bassiana D1-5.</title>
        <authorList>
            <person name="Li Q."/>
            <person name="Wang L."/>
            <person name="Zhang Z."/>
            <person name="Wang Q."/>
            <person name="Ren J."/>
            <person name="Wang M."/>
            <person name="Xu W."/>
            <person name="Wang J."/>
            <person name="Lu Y."/>
            <person name="Du Q."/>
            <person name="Sun Z."/>
        </authorList>
    </citation>
    <scope>NUCLEOTIDE SEQUENCE [LARGE SCALE GENOMIC DNA]</scope>
    <source>
        <strain evidence="3 4">D1-5</strain>
    </source>
</reference>
<organism evidence="3 4">
    <name type="scientific">Beauveria bassiana D1-5</name>
    <dbReference type="NCBI Taxonomy" id="1245745"/>
    <lineage>
        <taxon>Eukaryota</taxon>
        <taxon>Fungi</taxon>
        <taxon>Dikarya</taxon>
        <taxon>Ascomycota</taxon>
        <taxon>Pezizomycotina</taxon>
        <taxon>Sordariomycetes</taxon>
        <taxon>Hypocreomycetidae</taxon>
        <taxon>Hypocreales</taxon>
        <taxon>Cordycipitaceae</taxon>
        <taxon>Beauveria</taxon>
    </lineage>
</organism>
<dbReference type="SUPFAM" id="SSF53850">
    <property type="entry name" value="Periplasmic binding protein-like II"/>
    <property type="match status" value="1"/>
</dbReference>
<evidence type="ECO:0008006" key="5">
    <source>
        <dbReference type="Google" id="ProtNLM"/>
    </source>
</evidence>